<dbReference type="AlphaFoldDB" id="A0A3B0VCC3"/>
<evidence type="ECO:0008006" key="2">
    <source>
        <dbReference type="Google" id="ProtNLM"/>
    </source>
</evidence>
<accession>A0A3B0VCC3</accession>
<reference evidence="1" key="1">
    <citation type="submission" date="2018-06" db="EMBL/GenBank/DDBJ databases">
        <authorList>
            <person name="Zhirakovskaya E."/>
        </authorList>
    </citation>
    <scope>NUCLEOTIDE SEQUENCE</scope>
</reference>
<name>A0A3B0VCC3_9ZZZZ</name>
<evidence type="ECO:0000313" key="1">
    <source>
        <dbReference type="EMBL" id="VAW34489.1"/>
    </source>
</evidence>
<dbReference type="InterPro" id="IPR025348">
    <property type="entry name" value="DUF4252"/>
</dbReference>
<dbReference type="Pfam" id="PF14060">
    <property type="entry name" value="DUF4252"/>
    <property type="match status" value="1"/>
</dbReference>
<proteinExistence type="predicted"/>
<sequence length="181" mass="19841">MNKKIKVLFIIKLLVLTSSSIAQIKSDNFAKLVGSEPVVEINLGATMLSLLSSATEEEAGISAILSSLKAINVTVFEIEQPDNIKAIRAEISKQAKLKAKAGFKQLATIKDEDSLVYILAKMDGKKFESLTIFALDDDDELVLINIQGTILVSQIGNLMDHFDVDLEINTLKINKHNKKGQ</sequence>
<protein>
    <recommendedName>
        <fullName evidence="2">DUF4252 domain-containing protein</fullName>
    </recommendedName>
</protein>
<organism evidence="1">
    <name type="scientific">hydrothermal vent metagenome</name>
    <dbReference type="NCBI Taxonomy" id="652676"/>
    <lineage>
        <taxon>unclassified sequences</taxon>
        <taxon>metagenomes</taxon>
        <taxon>ecological metagenomes</taxon>
    </lineage>
</organism>
<gene>
    <name evidence="1" type="ORF">MNBD_GAMMA01-443</name>
</gene>
<dbReference type="EMBL" id="UOEW01000071">
    <property type="protein sequence ID" value="VAW34489.1"/>
    <property type="molecule type" value="Genomic_DNA"/>
</dbReference>